<comment type="caution">
    <text evidence="6">The sequence shown here is derived from an EMBL/GenBank/DDBJ whole genome shotgun (WGS) entry which is preliminary data.</text>
</comment>
<dbReference type="PROSITE" id="PS50110">
    <property type="entry name" value="RESPONSE_REGULATORY"/>
    <property type="match status" value="1"/>
</dbReference>
<dbReference type="SUPFAM" id="SSF46894">
    <property type="entry name" value="C-terminal effector domain of the bipartite response regulators"/>
    <property type="match status" value="1"/>
</dbReference>
<dbReference type="SMART" id="SM00448">
    <property type="entry name" value="REC"/>
    <property type="match status" value="1"/>
</dbReference>
<dbReference type="InterPro" id="IPR011006">
    <property type="entry name" value="CheY-like_superfamily"/>
</dbReference>
<dbReference type="InterPro" id="IPR016032">
    <property type="entry name" value="Sig_transdc_resp-reg_C-effctor"/>
</dbReference>
<gene>
    <name evidence="6" type="ORF">ACFOOT_15115</name>
</gene>
<keyword evidence="7" id="KW-1185">Reference proteome</keyword>
<dbReference type="RefSeq" id="WP_191323317.1">
    <property type="nucleotide sequence ID" value="NZ_BMZP01000004.1"/>
</dbReference>
<dbReference type="Gene3D" id="3.40.50.2300">
    <property type="match status" value="1"/>
</dbReference>
<dbReference type="InterPro" id="IPR001867">
    <property type="entry name" value="OmpR/PhoB-type_DNA-bd"/>
</dbReference>
<name>A0ABV7V6M9_9SPHN</name>
<feature type="domain" description="Response regulatory" evidence="4">
    <location>
        <begin position="11"/>
        <end position="123"/>
    </location>
</feature>
<feature type="modified residue" description="4-aspartylphosphate" evidence="2">
    <location>
        <position position="60"/>
    </location>
</feature>
<keyword evidence="2" id="KW-0597">Phosphoprotein</keyword>
<dbReference type="InterPro" id="IPR039420">
    <property type="entry name" value="WalR-like"/>
</dbReference>
<evidence type="ECO:0000256" key="3">
    <source>
        <dbReference type="PROSITE-ProRule" id="PRU01091"/>
    </source>
</evidence>
<dbReference type="InterPro" id="IPR036388">
    <property type="entry name" value="WH-like_DNA-bd_sf"/>
</dbReference>
<feature type="DNA-binding region" description="OmpR/PhoB-type" evidence="3">
    <location>
        <begin position="136"/>
        <end position="236"/>
    </location>
</feature>
<feature type="domain" description="OmpR/PhoB-type" evidence="5">
    <location>
        <begin position="136"/>
        <end position="236"/>
    </location>
</feature>
<evidence type="ECO:0000256" key="2">
    <source>
        <dbReference type="PROSITE-ProRule" id="PRU00169"/>
    </source>
</evidence>
<dbReference type="SMART" id="SM00862">
    <property type="entry name" value="Trans_reg_C"/>
    <property type="match status" value="1"/>
</dbReference>
<dbReference type="PROSITE" id="PS51755">
    <property type="entry name" value="OMPR_PHOB"/>
    <property type="match status" value="1"/>
</dbReference>
<reference evidence="7" key="1">
    <citation type="journal article" date="2019" name="Int. J. Syst. Evol. Microbiol.">
        <title>The Global Catalogue of Microorganisms (GCM) 10K type strain sequencing project: providing services to taxonomists for standard genome sequencing and annotation.</title>
        <authorList>
            <consortium name="The Broad Institute Genomics Platform"/>
            <consortium name="The Broad Institute Genome Sequencing Center for Infectious Disease"/>
            <person name="Wu L."/>
            <person name="Ma J."/>
        </authorList>
    </citation>
    <scope>NUCLEOTIDE SEQUENCE [LARGE SCALE GENOMIC DNA]</scope>
    <source>
        <strain evidence="7">KCTC 42224</strain>
    </source>
</reference>
<organism evidence="6 7">
    <name type="scientific">Novosphingobium pokkalii</name>
    <dbReference type="NCBI Taxonomy" id="1770194"/>
    <lineage>
        <taxon>Bacteria</taxon>
        <taxon>Pseudomonadati</taxon>
        <taxon>Pseudomonadota</taxon>
        <taxon>Alphaproteobacteria</taxon>
        <taxon>Sphingomonadales</taxon>
        <taxon>Sphingomonadaceae</taxon>
        <taxon>Novosphingobium</taxon>
    </lineage>
</organism>
<evidence type="ECO:0000259" key="5">
    <source>
        <dbReference type="PROSITE" id="PS51755"/>
    </source>
</evidence>
<dbReference type="PANTHER" id="PTHR48111">
    <property type="entry name" value="REGULATOR OF RPOS"/>
    <property type="match status" value="1"/>
</dbReference>
<dbReference type="SUPFAM" id="SSF52172">
    <property type="entry name" value="CheY-like"/>
    <property type="match status" value="1"/>
</dbReference>
<dbReference type="InterPro" id="IPR001789">
    <property type="entry name" value="Sig_transdc_resp-reg_receiver"/>
</dbReference>
<protein>
    <submittedName>
        <fullName evidence="6">Response regulator</fullName>
    </submittedName>
</protein>
<sequence>MSGPGEGGSAGVLLIDDDPAIRALLRQTLSHAGYGVSEAGSAAQALAERAARAPDLALLDLGLPDRDGLEILPQLVAAGVAVVVLSARDATAEKVAALDLGASDYVTKPFDPEEILARVRTALRHRARLAGGPGGQAVLRFADVEIDLAARQVRKGGAEVHLAPKEYAFLAELAGNPGRVVTHAQLLRTIWGPGHETDVEYLRVAARGIRRKLESDRPPGQSALRNEPGIGYRLDLTRG</sequence>
<dbReference type="EMBL" id="JBHRYE010000022">
    <property type="protein sequence ID" value="MFC3672752.1"/>
    <property type="molecule type" value="Genomic_DNA"/>
</dbReference>
<dbReference type="PANTHER" id="PTHR48111:SF50">
    <property type="entry name" value="KDP OPERON TRANSCRIPTIONAL REGULATORY PROTEIN KDPE"/>
    <property type="match status" value="1"/>
</dbReference>
<dbReference type="Pfam" id="PF00486">
    <property type="entry name" value="Trans_reg_C"/>
    <property type="match status" value="1"/>
</dbReference>
<accession>A0ABV7V6M9</accession>
<keyword evidence="1 3" id="KW-0238">DNA-binding</keyword>
<evidence type="ECO:0000259" key="4">
    <source>
        <dbReference type="PROSITE" id="PS50110"/>
    </source>
</evidence>
<proteinExistence type="predicted"/>
<evidence type="ECO:0000313" key="7">
    <source>
        <dbReference type="Proteomes" id="UP001595683"/>
    </source>
</evidence>
<dbReference type="Gene3D" id="6.10.250.690">
    <property type="match status" value="1"/>
</dbReference>
<evidence type="ECO:0000313" key="6">
    <source>
        <dbReference type="EMBL" id="MFC3672752.1"/>
    </source>
</evidence>
<dbReference type="Pfam" id="PF00072">
    <property type="entry name" value="Response_reg"/>
    <property type="match status" value="1"/>
</dbReference>
<dbReference type="Gene3D" id="1.10.10.10">
    <property type="entry name" value="Winged helix-like DNA-binding domain superfamily/Winged helix DNA-binding domain"/>
    <property type="match status" value="1"/>
</dbReference>
<dbReference type="CDD" id="cd00383">
    <property type="entry name" value="trans_reg_C"/>
    <property type="match status" value="1"/>
</dbReference>
<evidence type="ECO:0000256" key="1">
    <source>
        <dbReference type="ARBA" id="ARBA00023125"/>
    </source>
</evidence>
<dbReference type="Proteomes" id="UP001595683">
    <property type="component" value="Unassembled WGS sequence"/>
</dbReference>